<dbReference type="Proteomes" id="UP000801492">
    <property type="component" value="Unassembled WGS sequence"/>
</dbReference>
<keyword evidence="1" id="KW-0732">Signal</keyword>
<comment type="caution">
    <text evidence="2">The sequence shown here is derived from an EMBL/GenBank/DDBJ whole genome shotgun (WGS) entry which is preliminary data.</text>
</comment>
<evidence type="ECO:0000313" key="3">
    <source>
        <dbReference type="Proteomes" id="UP000801492"/>
    </source>
</evidence>
<name>A0A8K0D0A5_IGNLU</name>
<protein>
    <recommendedName>
        <fullName evidence="4">DUF19 domain-containing protein</fullName>
    </recommendedName>
</protein>
<organism evidence="2 3">
    <name type="scientific">Ignelater luminosus</name>
    <name type="common">Cucubano</name>
    <name type="synonym">Pyrophorus luminosus</name>
    <dbReference type="NCBI Taxonomy" id="2038154"/>
    <lineage>
        <taxon>Eukaryota</taxon>
        <taxon>Metazoa</taxon>
        <taxon>Ecdysozoa</taxon>
        <taxon>Arthropoda</taxon>
        <taxon>Hexapoda</taxon>
        <taxon>Insecta</taxon>
        <taxon>Pterygota</taxon>
        <taxon>Neoptera</taxon>
        <taxon>Endopterygota</taxon>
        <taxon>Coleoptera</taxon>
        <taxon>Polyphaga</taxon>
        <taxon>Elateriformia</taxon>
        <taxon>Elateroidea</taxon>
        <taxon>Elateridae</taxon>
        <taxon>Agrypninae</taxon>
        <taxon>Pyrophorini</taxon>
        <taxon>Ignelater</taxon>
    </lineage>
</organism>
<keyword evidence="3" id="KW-1185">Reference proteome</keyword>
<feature type="chain" id="PRO_5035474567" description="DUF19 domain-containing protein" evidence="1">
    <location>
        <begin position="19"/>
        <end position="225"/>
    </location>
</feature>
<dbReference type="OrthoDB" id="6712663at2759"/>
<dbReference type="InterPro" id="IPR009832">
    <property type="entry name" value="DUF1397"/>
</dbReference>
<reference evidence="2" key="1">
    <citation type="submission" date="2019-08" db="EMBL/GenBank/DDBJ databases">
        <title>The genome of the North American firefly Photinus pyralis.</title>
        <authorList>
            <consortium name="Photinus pyralis genome working group"/>
            <person name="Fallon T.R."/>
            <person name="Sander Lower S.E."/>
            <person name="Weng J.-K."/>
        </authorList>
    </citation>
    <scope>NUCLEOTIDE SEQUENCE</scope>
    <source>
        <strain evidence="2">TRF0915ILg1</strain>
        <tissue evidence="2">Whole body</tissue>
    </source>
</reference>
<evidence type="ECO:0008006" key="4">
    <source>
        <dbReference type="Google" id="ProtNLM"/>
    </source>
</evidence>
<dbReference type="Pfam" id="PF07165">
    <property type="entry name" value="DUF1397"/>
    <property type="match status" value="1"/>
</dbReference>
<sequence length="225" mass="25633">MLKIFLLLFITSIALINANLEDAVNGFFEQRCSKGGNPNAYSELLSASIRVKICVENNVPSSVNEAETFKAICTESYDNIYKCVEDLLEKFEPCLEPEEKYLPDFVLGSFNNTLDEQCKDSGKFFLEQRANLKHANCSVASGTITPMILETCAPKLKLIEALKKTDFVLRQDELCSDIETMKNCFLDVFEERCENDTYTQYIETFFSPVLDWCTEQRTNNKLGEN</sequence>
<proteinExistence type="predicted"/>
<accession>A0A8K0D0A5</accession>
<dbReference type="AlphaFoldDB" id="A0A8K0D0A5"/>
<evidence type="ECO:0000256" key="1">
    <source>
        <dbReference type="SAM" id="SignalP"/>
    </source>
</evidence>
<dbReference type="EMBL" id="VTPC01006705">
    <property type="protein sequence ID" value="KAF2894746.1"/>
    <property type="molecule type" value="Genomic_DNA"/>
</dbReference>
<feature type="signal peptide" evidence="1">
    <location>
        <begin position="1"/>
        <end position="18"/>
    </location>
</feature>
<gene>
    <name evidence="2" type="ORF">ILUMI_11426</name>
</gene>
<evidence type="ECO:0000313" key="2">
    <source>
        <dbReference type="EMBL" id="KAF2894746.1"/>
    </source>
</evidence>